<feature type="transmembrane region" description="Helical" evidence="6">
    <location>
        <begin position="42"/>
        <end position="62"/>
    </location>
</feature>
<evidence type="ECO:0000313" key="8">
    <source>
        <dbReference type="Proteomes" id="UP000241771"/>
    </source>
</evidence>
<dbReference type="GO" id="GO:0015171">
    <property type="term" value="F:amino acid transmembrane transporter activity"/>
    <property type="evidence" value="ECO:0007669"/>
    <property type="project" value="TreeGrafter"/>
</dbReference>
<accession>A0A2T3NU32</accession>
<dbReference type="AlphaFoldDB" id="A0A2T3NU32"/>
<dbReference type="GO" id="GO:0005886">
    <property type="term" value="C:plasma membrane"/>
    <property type="evidence" value="ECO:0007669"/>
    <property type="project" value="UniProtKB-SubCell"/>
</dbReference>
<evidence type="ECO:0000256" key="2">
    <source>
        <dbReference type="ARBA" id="ARBA00022475"/>
    </source>
</evidence>
<organism evidence="7 8">
    <name type="scientific">Photobacterium sanctipauli</name>
    <dbReference type="NCBI Taxonomy" id="1342794"/>
    <lineage>
        <taxon>Bacteria</taxon>
        <taxon>Pseudomonadati</taxon>
        <taxon>Pseudomonadota</taxon>
        <taxon>Gammaproteobacteria</taxon>
        <taxon>Vibrionales</taxon>
        <taxon>Vibrionaceae</taxon>
        <taxon>Photobacterium</taxon>
    </lineage>
</organism>
<sequence length="195" mass="21353">MDYQQLVALTTFAFVATASPGPNNIMLMTSGANVGFMKTVPHMLGVMLGFSFMVIIVGIGLTGVFQTYPIIQQALEVLCLGYLFYLAAKIALSKPQPNHKTSYKPMSFLAAASFQWVNPKGWTMALTTISVFNSSNDWLGVVIISAIFALVTIPSVSFWTVAGKQLQTFLESPTRMKWFNYSMAGLLVLSVVPMM</sequence>
<dbReference type="EMBL" id="PYMA01000005">
    <property type="protein sequence ID" value="PSW19790.1"/>
    <property type="molecule type" value="Genomic_DNA"/>
</dbReference>
<keyword evidence="2" id="KW-1003">Cell membrane</keyword>
<evidence type="ECO:0000256" key="5">
    <source>
        <dbReference type="ARBA" id="ARBA00023136"/>
    </source>
</evidence>
<gene>
    <name evidence="7" type="ORF">C9I98_09995</name>
</gene>
<name>A0A2T3NU32_9GAMM</name>
<dbReference type="RefSeq" id="WP_107271931.1">
    <property type="nucleotide sequence ID" value="NZ_PYMA01000005.1"/>
</dbReference>
<proteinExistence type="predicted"/>
<comment type="caution">
    <text evidence="7">The sequence shown here is derived from an EMBL/GenBank/DDBJ whole genome shotgun (WGS) entry which is preliminary data.</text>
</comment>
<feature type="transmembrane region" description="Helical" evidence="6">
    <location>
        <begin position="138"/>
        <end position="158"/>
    </location>
</feature>
<dbReference type="Proteomes" id="UP000241771">
    <property type="component" value="Unassembled WGS sequence"/>
</dbReference>
<keyword evidence="8" id="KW-1185">Reference proteome</keyword>
<keyword evidence="4 6" id="KW-1133">Transmembrane helix</keyword>
<protein>
    <submittedName>
        <fullName evidence="7">Lysine transporter LysE</fullName>
    </submittedName>
</protein>
<keyword evidence="5 6" id="KW-0472">Membrane</keyword>
<reference evidence="7 8" key="1">
    <citation type="submission" date="2018-01" db="EMBL/GenBank/DDBJ databases">
        <title>Whole genome sequencing of Histamine producing bacteria.</title>
        <authorList>
            <person name="Butler K."/>
        </authorList>
    </citation>
    <scope>NUCLEOTIDE SEQUENCE [LARGE SCALE GENOMIC DNA]</scope>
    <source>
        <strain evidence="7 8">DSM 100436</strain>
    </source>
</reference>
<dbReference type="InterPro" id="IPR001123">
    <property type="entry name" value="LeuE-type"/>
</dbReference>
<keyword evidence="3 6" id="KW-0812">Transmembrane</keyword>
<dbReference type="PANTHER" id="PTHR30086">
    <property type="entry name" value="ARGININE EXPORTER PROTEIN ARGO"/>
    <property type="match status" value="1"/>
</dbReference>
<evidence type="ECO:0000256" key="3">
    <source>
        <dbReference type="ARBA" id="ARBA00022692"/>
    </source>
</evidence>
<dbReference type="Pfam" id="PF01810">
    <property type="entry name" value="LysE"/>
    <property type="match status" value="1"/>
</dbReference>
<comment type="subcellular location">
    <subcellularLocation>
        <location evidence="1">Cell membrane</location>
        <topology evidence="1">Multi-pass membrane protein</topology>
    </subcellularLocation>
</comment>
<evidence type="ECO:0000256" key="1">
    <source>
        <dbReference type="ARBA" id="ARBA00004651"/>
    </source>
</evidence>
<evidence type="ECO:0000256" key="6">
    <source>
        <dbReference type="SAM" id="Phobius"/>
    </source>
</evidence>
<feature type="transmembrane region" description="Helical" evidence="6">
    <location>
        <begin position="74"/>
        <end position="92"/>
    </location>
</feature>
<evidence type="ECO:0000256" key="4">
    <source>
        <dbReference type="ARBA" id="ARBA00022989"/>
    </source>
</evidence>
<dbReference type="PANTHER" id="PTHR30086:SF20">
    <property type="entry name" value="ARGININE EXPORTER PROTEIN ARGO-RELATED"/>
    <property type="match status" value="1"/>
</dbReference>
<dbReference type="GO" id="GO:0033228">
    <property type="term" value="P:cysteine export across plasma membrane"/>
    <property type="evidence" value="ECO:0007669"/>
    <property type="project" value="TreeGrafter"/>
</dbReference>
<evidence type="ECO:0000313" key="7">
    <source>
        <dbReference type="EMBL" id="PSW19790.1"/>
    </source>
</evidence>